<dbReference type="SUPFAM" id="SSF56112">
    <property type="entry name" value="Protein kinase-like (PK-like)"/>
    <property type="match status" value="1"/>
</dbReference>
<dbReference type="InterPro" id="IPR041726">
    <property type="entry name" value="ACAD10_11_N"/>
</dbReference>
<evidence type="ECO:0000259" key="1">
    <source>
        <dbReference type="Pfam" id="PF01636"/>
    </source>
</evidence>
<dbReference type="AlphaFoldDB" id="A0AAP0LD49"/>
<dbReference type="Gene3D" id="3.30.200.20">
    <property type="entry name" value="Phosphorylase Kinase, domain 1"/>
    <property type="match status" value="1"/>
</dbReference>
<gene>
    <name evidence="2" type="ORF">Syun_000921</name>
</gene>
<name>A0AAP0LD49_9MAGN</name>
<feature type="domain" description="Aminoglycoside phosphotransferase" evidence="1">
    <location>
        <begin position="18"/>
        <end position="111"/>
    </location>
</feature>
<accession>A0AAP0LD49</accession>
<comment type="caution">
    <text evidence="2">The sequence shown here is derived from an EMBL/GenBank/DDBJ whole genome shotgun (WGS) entry which is preliminary data.</text>
</comment>
<dbReference type="Proteomes" id="UP001420932">
    <property type="component" value="Unassembled WGS sequence"/>
</dbReference>
<dbReference type="CDD" id="cd05154">
    <property type="entry name" value="ACAD10_11_N-like"/>
    <property type="match status" value="1"/>
</dbReference>
<dbReference type="EMBL" id="JBBNAF010000001">
    <property type="protein sequence ID" value="KAK9168781.1"/>
    <property type="molecule type" value="Genomic_DNA"/>
</dbReference>
<sequence length="112" mass="12300">MDEERTGTGANGSYCYITRVLAALGAHTDVPVPKVFCLCTDLSVIGTDFYIMEFLEGRIFIDPKLPGVAPHKRKAIYSATAETLASLHRVNADSIGLGNYGRRDNYCKRQVS</sequence>
<dbReference type="InterPro" id="IPR052898">
    <property type="entry name" value="ACAD10-like"/>
</dbReference>
<dbReference type="Gene3D" id="3.90.1200.10">
    <property type="match status" value="1"/>
</dbReference>
<reference evidence="2 3" key="1">
    <citation type="submission" date="2024-01" db="EMBL/GenBank/DDBJ databases">
        <title>Genome assemblies of Stephania.</title>
        <authorList>
            <person name="Yang L."/>
        </authorList>
    </citation>
    <scope>NUCLEOTIDE SEQUENCE [LARGE SCALE GENOMIC DNA]</scope>
    <source>
        <strain evidence="2">YNDBR</strain>
        <tissue evidence="2">Leaf</tissue>
    </source>
</reference>
<evidence type="ECO:0000313" key="3">
    <source>
        <dbReference type="Proteomes" id="UP001420932"/>
    </source>
</evidence>
<protein>
    <recommendedName>
        <fullName evidence="1">Aminoglycoside phosphotransferase domain-containing protein</fullName>
    </recommendedName>
</protein>
<dbReference type="InterPro" id="IPR011009">
    <property type="entry name" value="Kinase-like_dom_sf"/>
</dbReference>
<dbReference type="Pfam" id="PF01636">
    <property type="entry name" value="APH"/>
    <property type="match status" value="1"/>
</dbReference>
<dbReference type="PANTHER" id="PTHR47829">
    <property type="entry name" value="HYDROLASE, PUTATIVE (AFU_ORTHOLOGUE AFUA_1G12880)-RELATED"/>
    <property type="match status" value="1"/>
</dbReference>
<dbReference type="PANTHER" id="PTHR47829:SF1">
    <property type="entry name" value="HAD FAMILY PHOSPHATASE"/>
    <property type="match status" value="1"/>
</dbReference>
<proteinExistence type="predicted"/>
<dbReference type="InterPro" id="IPR002575">
    <property type="entry name" value="Aminoglycoside_PTrfase"/>
</dbReference>
<organism evidence="2 3">
    <name type="scientific">Stephania yunnanensis</name>
    <dbReference type="NCBI Taxonomy" id="152371"/>
    <lineage>
        <taxon>Eukaryota</taxon>
        <taxon>Viridiplantae</taxon>
        <taxon>Streptophyta</taxon>
        <taxon>Embryophyta</taxon>
        <taxon>Tracheophyta</taxon>
        <taxon>Spermatophyta</taxon>
        <taxon>Magnoliopsida</taxon>
        <taxon>Ranunculales</taxon>
        <taxon>Menispermaceae</taxon>
        <taxon>Menispermoideae</taxon>
        <taxon>Cissampelideae</taxon>
        <taxon>Stephania</taxon>
    </lineage>
</organism>
<evidence type="ECO:0000313" key="2">
    <source>
        <dbReference type="EMBL" id="KAK9168781.1"/>
    </source>
</evidence>
<keyword evidence="3" id="KW-1185">Reference proteome</keyword>